<accession>A0A427AWI0</accession>
<feature type="compositionally biased region" description="Basic residues" evidence="7">
    <location>
        <begin position="256"/>
        <end position="266"/>
    </location>
</feature>
<feature type="region of interest" description="Disordered" evidence="7">
    <location>
        <begin position="184"/>
        <end position="215"/>
    </location>
</feature>
<feature type="region of interest" description="Disordered" evidence="7">
    <location>
        <begin position="228"/>
        <end position="247"/>
    </location>
</feature>
<reference evidence="9 10" key="1">
    <citation type="journal article" date="2014" name="Agronomy (Basel)">
        <title>A Draft Genome Sequence for Ensete ventricosum, the Drought-Tolerant Tree Against Hunger.</title>
        <authorList>
            <person name="Harrison J."/>
            <person name="Moore K.A."/>
            <person name="Paszkiewicz K."/>
            <person name="Jones T."/>
            <person name="Grant M."/>
            <person name="Ambacheew D."/>
            <person name="Muzemil S."/>
            <person name="Studholme D.J."/>
        </authorList>
    </citation>
    <scope>NUCLEOTIDE SEQUENCE [LARGE SCALE GENOMIC DNA]</scope>
</reference>
<dbReference type="PANTHER" id="PTHR33057:SF3">
    <property type="entry name" value="TRANSCRIPTION REPRESSOR"/>
    <property type="match status" value="1"/>
</dbReference>
<dbReference type="Pfam" id="PF04844">
    <property type="entry name" value="Ovate"/>
    <property type="match status" value="1"/>
</dbReference>
<organism evidence="9 10">
    <name type="scientific">Ensete ventricosum</name>
    <name type="common">Abyssinian banana</name>
    <name type="synonym">Musa ensete</name>
    <dbReference type="NCBI Taxonomy" id="4639"/>
    <lineage>
        <taxon>Eukaryota</taxon>
        <taxon>Viridiplantae</taxon>
        <taxon>Streptophyta</taxon>
        <taxon>Embryophyta</taxon>
        <taxon>Tracheophyta</taxon>
        <taxon>Spermatophyta</taxon>
        <taxon>Magnoliopsida</taxon>
        <taxon>Liliopsida</taxon>
        <taxon>Zingiberales</taxon>
        <taxon>Musaceae</taxon>
        <taxon>Ensete</taxon>
    </lineage>
</organism>
<proteinExistence type="predicted"/>
<gene>
    <name evidence="9" type="ORF">B296_00023685</name>
</gene>
<feature type="compositionally biased region" description="Low complexity" evidence="7">
    <location>
        <begin position="235"/>
        <end position="247"/>
    </location>
</feature>
<keyword evidence="3 6" id="KW-0805">Transcription regulation</keyword>
<evidence type="ECO:0000313" key="9">
    <source>
        <dbReference type="EMBL" id="RRT80477.1"/>
    </source>
</evidence>
<dbReference type="AlphaFoldDB" id="A0A427AWI0"/>
<evidence type="ECO:0000256" key="3">
    <source>
        <dbReference type="ARBA" id="ARBA00023015"/>
    </source>
</evidence>
<name>A0A427AWI0_ENSVE</name>
<keyword evidence="2 6" id="KW-0678">Repressor</keyword>
<dbReference type="PANTHER" id="PTHR33057">
    <property type="entry name" value="TRANSCRIPTION REPRESSOR OFP7-RELATED"/>
    <property type="match status" value="1"/>
</dbReference>
<dbReference type="Proteomes" id="UP000287651">
    <property type="component" value="Unassembled WGS sequence"/>
</dbReference>
<evidence type="ECO:0000256" key="6">
    <source>
        <dbReference type="RuleBase" id="RU367028"/>
    </source>
</evidence>
<evidence type="ECO:0000256" key="2">
    <source>
        <dbReference type="ARBA" id="ARBA00022491"/>
    </source>
</evidence>
<feature type="compositionally biased region" description="Basic residues" evidence="7">
    <location>
        <begin position="184"/>
        <end position="198"/>
    </location>
</feature>
<comment type="function">
    <text evidence="6">Transcriptional repressor that regulates multiple aspects of plant growth and development.</text>
</comment>
<keyword evidence="4 6" id="KW-0804">Transcription</keyword>
<dbReference type="GO" id="GO:0005634">
    <property type="term" value="C:nucleus"/>
    <property type="evidence" value="ECO:0007669"/>
    <property type="project" value="UniProtKB-SubCell"/>
</dbReference>
<evidence type="ECO:0000256" key="5">
    <source>
        <dbReference type="ARBA" id="ARBA00023242"/>
    </source>
</evidence>
<dbReference type="InterPro" id="IPR038933">
    <property type="entry name" value="Ovate"/>
</dbReference>
<evidence type="ECO:0000256" key="1">
    <source>
        <dbReference type="ARBA" id="ARBA00004123"/>
    </source>
</evidence>
<evidence type="ECO:0000259" key="8">
    <source>
        <dbReference type="PROSITE" id="PS51754"/>
    </source>
</evidence>
<feature type="domain" description="OVATE" evidence="8">
    <location>
        <begin position="309"/>
        <end position="368"/>
    </location>
</feature>
<dbReference type="GO" id="GO:0045892">
    <property type="term" value="P:negative regulation of DNA-templated transcription"/>
    <property type="evidence" value="ECO:0007669"/>
    <property type="project" value="UniProtKB-UniRule"/>
</dbReference>
<keyword evidence="5 6" id="KW-0539">Nucleus</keyword>
<protein>
    <recommendedName>
        <fullName evidence="6">Transcription repressor</fullName>
    </recommendedName>
    <alternativeName>
        <fullName evidence="6">Ovate family protein</fullName>
    </alternativeName>
</protein>
<dbReference type="PROSITE" id="PS51754">
    <property type="entry name" value="OVATE"/>
    <property type="match status" value="1"/>
</dbReference>
<feature type="region of interest" description="Disordered" evidence="7">
    <location>
        <begin position="252"/>
        <end position="281"/>
    </location>
</feature>
<sequence length="372" mass="40973">MELIVRSTTTQHLIIAEEGLPREGARHNDSLHNSNFFGKKAAMDKTCTGGSSGPRRIGLKHRFARMLLGSSCSSTATATDVIKLSSSALRQQIVPEEYSICRSGDGRRKLRDPSSFPSNDGGHRHRVAPVVQGSVHRGARRFGHELNKEGGVTETGERRKCDPAPPYSPMRNCYCRSHDEDKKKKACGRRGSSRRKATGKLLSSNGYGFKSSSSSLDCNDELGLFSSGEEEEESGTLFSSKSFSSDSSEFYCNNHGRGKTNKKKSGSKSMKSNEPSRENATRKLWPFASLSSAEKKHKAAAEMEVGFPVVKKSSDPYMDFRSSMLEMIVERQMSSAGDMEKLLHSYLSLNSHLHHPVILEAFLDALEAILGE</sequence>
<comment type="subcellular location">
    <subcellularLocation>
        <location evidence="1 6">Nucleus</location>
    </subcellularLocation>
</comment>
<feature type="region of interest" description="Disordered" evidence="7">
    <location>
        <begin position="103"/>
        <end position="163"/>
    </location>
</feature>
<comment type="caution">
    <text evidence="9">The sequence shown here is derived from an EMBL/GenBank/DDBJ whole genome shotgun (WGS) entry which is preliminary data.</text>
</comment>
<dbReference type="EMBL" id="AMZH03001133">
    <property type="protein sequence ID" value="RRT80477.1"/>
    <property type="molecule type" value="Genomic_DNA"/>
</dbReference>
<evidence type="ECO:0000313" key="10">
    <source>
        <dbReference type="Proteomes" id="UP000287651"/>
    </source>
</evidence>
<dbReference type="NCBIfam" id="TIGR01568">
    <property type="entry name" value="A_thal_3678"/>
    <property type="match status" value="1"/>
</dbReference>
<evidence type="ECO:0000256" key="7">
    <source>
        <dbReference type="SAM" id="MobiDB-lite"/>
    </source>
</evidence>
<dbReference type="InterPro" id="IPR006458">
    <property type="entry name" value="Ovate_C"/>
</dbReference>
<evidence type="ECO:0000256" key="4">
    <source>
        <dbReference type="ARBA" id="ARBA00023163"/>
    </source>
</evidence>